<dbReference type="InterPro" id="IPR019587">
    <property type="entry name" value="Polyketide_cyclase/dehydratase"/>
</dbReference>
<dbReference type="EMBL" id="BAAALS010000011">
    <property type="protein sequence ID" value="GAA1754428.1"/>
    <property type="molecule type" value="Genomic_DNA"/>
</dbReference>
<dbReference type="SUPFAM" id="SSF55961">
    <property type="entry name" value="Bet v1-like"/>
    <property type="match status" value="1"/>
</dbReference>
<keyword evidence="2" id="KW-1185">Reference proteome</keyword>
<evidence type="ECO:0000313" key="1">
    <source>
        <dbReference type="EMBL" id="GAA1754428.1"/>
    </source>
</evidence>
<proteinExistence type="predicted"/>
<dbReference type="Gene3D" id="3.30.530.20">
    <property type="match status" value="1"/>
</dbReference>
<evidence type="ECO:0008006" key="3">
    <source>
        <dbReference type="Google" id="ProtNLM"/>
    </source>
</evidence>
<dbReference type="RefSeq" id="WP_344081029.1">
    <property type="nucleotide sequence ID" value="NZ_BAAALS010000011.1"/>
</dbReference>
<name>A0ABN2KEU4_9ACTN</name>
<reference evidence="1 2" key="1">
    <citation type="journal article" date="2019" name="Int. J. Syst. Evol. Microbiol.">
        <title>The Global Catalogue of Microorganisms (GCM) 10K type strain sequencing project: providing services to taxonomists for standard genome sequencing and annotation.</title>
        <authorList>
            <consortium name="The Broad Institute Genomics Platform"/>
            <consortium name="The Broad Institute Genome Sequencing Center for Infectious Disease"/>
            <person name="Wu L."/>
            <person name="Ma J."/>
        </authorList>
    </citation>
    <scope>NUCLEOTIDE SEQUENCE [LARGE SCALE GENOMIC DNA]</scope>
    <source>
        <strain evidence="1 2">JCM 13249</strain>
    </source>
</reference>
<dbReference type="Pfam" id="PF10604">
    <property type="entry name" value="Polyketide_cyc2"/>
    <property type="match status" value="1"/>
</dbReference>
<protein>
    <recommendedName>
        <fullName evidence="3">SRPBCC family protein</fullName>
    </recommendedName>
</protein>
<evidence type="ECO:0000313" key="2">
    <source>
        <dbReference type="Proteomes" id="UP001500655"/>
    </source>
</evidence>
<organism evidence="1 2">
    <name type="scientific">Luedemannella helvata</name>
    <dbReference type="NCBI Taxonomy" id="349315"/>
    <lineage>
        <taxon>Bacteria</taxon>
        <taxon>Bacillati</taxon>
        <taxon>Actinomycetota</taxon>
        <taxon>Actinomycetes</taxon>
        <taxon>Micromonosporales</taxon>
        <taxon>Micromonosporaceae</taxon>
        <taxon>Luedemannella</taxon>
    </lineage>
</organism>
<comment type="caution">
    <text evidence="1">The sequence shown here is derived from an EMBL/GenBank/DDBJ whole genome shotgun (WGS) entry which is preliminary data.</text>
</comment>
<dbReference type="InterPro" id="IPR023393">
    <property type="entry name" value="START-like_dom_sf"/>
</dbReference>
<dbReference type="CDD" id="cd07812">
    <property type="entry name" value="SRPBCC"/>
    <property type="match status" value="1"/>
</dbReference>
<dbReference type="Proteomes" id="UP001500655">
    <property type="component" value="Unassembled WGS sequence"/>
</dbReference>
<gene>
    <name evidence="1" type="ORF">GCM10009681_27000</name>
</gene>
<accession>A0ABN2KEU4</accession>
<sequence>MSTITVSRTIAAPVDVAWAIFTDLPGRPGWLSTVDAVEVLTPGPFGAGVRWRETRKLAGDATVTEELVVAEVVPRERCVITSPGAGVDYELTYTFRSIDVGRGHGGTTVGAVFEGHPSSRASRMVALFLGGLAARTVEGALRRDLDALAAACADPMASSAA</sequence>